<evidence type="ECO:0000313" key="3">
    <source>
        <dbReference type="EMBL" id="CAL1537919.1"/>
    </source>
</evidence>
<feature type="non-terminal residue" evidence="3">
    <location>
        <position position="1"/>
    </location>
</feature>
<feature type="transmembrane region" description="Helical" evidence="1">
    <location>
        <begin position="15"/>
        <end position="34"/>
    </location>
</feature>
<dbReference type="InterPro" id="IPR011657">
    <property type="entry name" value="CNT_C_dom"/>
</dbReference>
<keyword evidence="4" id="KW-1185">Reference proteome</keyword>
<dbReference type="PANTHER" id="PTHR10590:SF4">
    <property type="entry name" value="SOLUTE CARRIER FAMILY 28 MEMBER 3"/>
    <property type="match status" value="1"/>
</dbReference>
<keyword evidence="1" id="KW-0812">Transmembrane</keyword>
<keyword evidence="1" id="KW-0472">Membrane</keyword>
<name>A0AAV2HY35_LYMST</name>
<keyword evidence="1" id="KW-1133">Transmembrane helix</keyword>
<dbReference type="Proteomes" id="UP001497497">
    <property type="component" value="Unassembled WGS sequence"/>
</dbReference>
<protein>
    <recommendedName>
        <fullName evidence="2">Concentrative nucleoside transporter C-terminal domain-containing protein</fullName>
    </recommendedName>
</protein>
<sequence>NTLRWFGERVGNDRISIEYIGSYVLYPLALAMGVEEEDCRRVAMLLGYRIGIYNIFAFLKLAEMKLNRFTYLQYMVATNGTGPVLHDNDDIILGAWNKTLKLGFINDRSEAIITYCLCGFSSCLSIVQGMAILGGLIPKRRAWLAKMAIPLLIAGNIANCMTGCFASKY</sequence>
<organism evidence="3 4">
    <name type="scientific">Lymnaea stagnalis</name>
    <name type="common">Great pond snail</name>
    <name type="synonym">Helix stagnalis</name>
    <dbReference type="NCBI Taxonomy" id="6523"/>
    <lineage>
        <taxon>Eukaryota</taxon>
        <taxon>Metazoa</taxon>
        <taxon>Spiralia</taxon>
        <taxon>Lophotrochozoa</taxon>
        <taxon>Mollusca</taxon>
        <taxon>Gastropoda</taxon>
        <taxon>Heterobranchia</taxon>
        <taxon>Euthyneura</taxon>
        <taxon>Panpulmonata</taxon>
        <taxon>Hygrophila</taxon>
        <taxon>Lymnaeoidea</taxon>
        <taxon>Lymnaeidae</taxon>
        <taxon>Lymnaea</taxon>
    </lineage>
</organism>
<evidence type="ECO:0000256" key="1">
    <source>
        <dbReference type="SAM" id="Phobius"/>
    </source>
</evidence>
<proteinExistence type="predicted"/>
<accession>A0AAV2HY35</accession>
<feature type="domain" description="Concentrative nucleoside transporter C-terminal" evidence="2">
    <location>
        <begin position="2"/>
        <end position="166"/>
    </location>
</feature>
<feature type="non-terminal residue" evidence="3">
    <location>
        <position position="169"/>
    </location>
</feature>
<dbReference type="GO" id="GO:0005886">
    <property type="term" value="C:plasma membrane"/>
    <property type="evidence" value="ECO:0007669"/>
    <property type="project" value="TreeGrafter"/>
</dbReference>
<dbReference type="EMBL" id="CAXITT010000278">
    <property type="protein sequence ID" value="CAL1537919.1"/>
    <property type="molecule type" value="Genomic_DNA"/>
</dbReference>
<feature type="transmembrane region" description="Helical" evidence="1">
    <location>
        <begin position="112"/>
        <end position="137"/>
    </location>
</feature>
<gene>
    <name evidence="3" type="ORF">GSLYS_00011769001</name>
</gene>
<dbReference type="PANTHER" id="PTHR10590">
    <property type="entry name" value="SODIUM/NUCLEOSIDE COTRANSPORTER"/>
    <property type="match status" value="1"/>
</dbReference>
<dbReference type="AlphaFoldDB" id="A0AAV2HY35"/>
<comment type="caution">
    <text evidence="3">The sequence shown here is derived from an EMBL/GenBank/DDBJ whole genome shotgun (WGS) entry which is preliminary data.</text>
</comment>
<reference evidence="3 4" key="1">
    <citation type="submission" date="2024-04" db="EMBL/GenBank/DDBJ databases">
        <authorList>
            <consortium name="Genoscope - CEA"/>
            <person name="William W."/>
        </authorList>
    </citation>
    <scope>NUCLEOTIDE SEQUENCE [LARGE SCALE GENOMIC DNA]</scope>
</reference>
<evidence type="ECO:0000259" key="2">
    <source>
        <dbReference type="Pfam" id="PF07662"/>
    </source>
</evidence>
<dbReference type="InterPro" id="IPR008276">
    <property type="entry name" value="C_nuclsd_transpt"/>
</dbReference>
<evidence type="ECO:0000313" key="4">
    <source>
        <dbReference type="Proteomes" id="UP001497497"/>
    </source>
</evidence>
<dbReference type="Pfam" id="PF07662">
    <property type="entry name" value="Nucleos_tra2_C"/>
    <property type="match status" value="1"/>
</dbReference>
<dbReference type="GO" id="GO:0005415">
    <property type="term" value="F:nucleoside:sodium symporter activity"/>
    <property type="evidence" value="ECO:0007669"/>
    <property type="project" value="TreeGrafter"/>
</dbReference>